<dbReference type="GO" id="GO:0003723">
    <property type="term" value="F:RNA binding"/>
    <property type="evidence" value="ECO:0007669"/>
    <property type="project" value="UniProtKB-UniRule"/>
</dbReference>
<evidence type="ECO:0000256" key="4">
    <source>
        <dbReference type="ARBA" id="ARBA00022884"/>
    </source>
</evidence>
<comment type="caution">
    <text evidence="12">The sequence shown here is derived from an EMBL/GenBank/DDBJ whole genome shotgun (WGS) entry which is preliminary data.</text>
</comment>
<feature type="domain" description="RRM" evidence="9">
    <location>
        <begin position="380"/>
        <end position="455"/>
    </location>
</feature>
<keyword evidence="2 7" id="KW-0863">Zinc-finger</keyword>
<dbReference type="AlphaFoldDB" id="A0A445ANP8"/>
<feature type="zinc finger region" description="C3H1-type" evidence="7">
    <location>
        <begin position="224"/>
        <end position="251"/>
    </location>
</feature>
<sequence>MAAEGIAAHSKTVTVLARGCGGVGTAESAAARGCMGGAAKRTAFATKGQWREVRLQRCWREATVASVWPAGSGEGVQWGGVWKKTRVLLVLGVVKMLQGMDISEYTRIVFDKLQKLEPEHATKIIGYLLVQEHGEEQMIKLASYPDHLIREVAFKAKTEFQILTTLPDLRHLITLQLSSPSWDHHSFSELQKQFEIFETRMANDYCIADALPCKLRGGRRFSNEFPVKTCHYFNKGYCKHGASCRYYHGQAGNEMYGSYDYSSSSSSVQGDQVISAGSLANLETEIVELLKSRKGSPISIASLPMAYYEKYNKVLQAEGYLTESQRHGKSGYSLTKLLARWKNCIRVFDRPHGQHAVVLAEDAPKYIGKGEFGQNISASRQIYLTFPADSTFTEEDVSNYFNTFGSVEDVRIPCQQRRMFGFVTFVEPETVKMILEKGNPHYVRGSRVLVKPYKEKPKVDRKYVERIEHPDCYSSRYVGLDAELTIPRRCGNPQGLRRFLIEEQEHALEFQRRRIAELQLGRKWMSNSPHFGFDMEELKVPDDHFNHQSTGSSSSYASTDKSGYTKTEANYTDQDSCEGLNLPESPFAFPVDNEISAMV</sequence>
<dbReference type="FunFam" id="3.30.70.330:FF:000678">
    <property type="entry name" value="zinc finger CCCH domain-containing protein 53-like isoform X2"/>
    <property type="match status" value="1"/>
</dbReference>
<dbReference type="Pfam" id="PF00642">
    <property type="entry name" value="zf-CCCH"/>
    <property type="match status" value="1"/>
</dbReference>
<evidence type="ECO:0000256" key="6">
    <source>
        <dbReference type="PROSITE-ProRule" id="PRU00176"/>
    </source>
</evidence>
<keyword evidence="3 7" id="KW-0862">Zinc</keyword>
<keyword evidence="13" id="KW-1185">Reference proteome</keyword>
<evidence type="ECO:0000313" key="13">
    <source>
        <dbReference type="Proteomes" id="UP000289738"/>
    </source>
</evidence>
<dbReference type="InterPro" id="IPR035979">
    <property type="entry name" value="RBD_domain_sf"/>
</dbReference>
<evidence type="ECO:0000259" key="11">
    <source>
        <dbReference type="PROSITE" id="PS51644"/>
    </source>
</evidence>
<evidence type="ECO:0000259" key="9">
    <source>
        <dbReference type="PROSITE" id="PS50102"/>
    </source>
</evidence>
<feature type="domain" description="HTH OST-type" evidence="11">
    <location>
        <begin position="278"/>
        <end position="362"/>
    </location>
</feature>
<dbReference type="SMART" id="SM00360">
    <property type="entry name" value="RRM"/>
    <property type="match status" value="1"/>
</dbReference>
<dbReference type="InterPro" id="IPR034365">
    <property type="entry name" value="AtC3H46-like_RRM"/>
</dbReference>
<evidence type="ECO:0000256" key="7">
    <source>
        <dbReference type="PROSITE-ProRule" id="PRU00723"/>
    </source>
</evidence>
<evidence type="ECO:0000256" key="1">
    <source>
        <dbReference type="ARBA" id="ARBA00022723"/>
    </source>
</evidence>
<dbReference type="GO" id="GO:0008270">
    <property type="term" value="F:zinc ion binding"/>
    <property type="evidence" value="ECO:0007669"/>
    <property type="project" value="UniProtKB-KW"/>
</dbReference>
<dbReference type="Proteomes" id="UP000289738">
    <property type="component" value="Chromosome B01"/>
</dbReference>
<feature type="compositionally biased region" description="Low complexity" evidence="8">
    <location>
        <begin position="549"/>
        <end position="564"/>
    </location>
</feature>
<protein>
    <recommendedName>
        <fullName evidence="14">Zinc finger CCCH domain-containing protein</fullName>
    </recommendedName>
</protein>
<evidence type="ECO:0000256" key="8">
    <source>
        <dbReference type="SAM" id="MobiDB-lite"/>
    </source>
</evidence>
<dbReference type="EMBL" id="SDMP01000011">
    <property type="protein sequence ID" value="RYR28053.1"/>
    <property type="molecule type" value="Genomic_DNA"/>
</dbReference>
<keyword evidence="1 7" id="KW-0479">Metal-binding</keyword>
<dbReference type="PROSITE" id="PS50102">
    <property type="entry name" value="RRM"/>
    <property type="match status" value="1"/>
</dbReference>
<dbReference type="Pfam" id="PF00076">
    <property type="entry name" value="RRM_1"/>
    <property type="match status" value="1"/>
</dbReference>
<dbReference type="PROSITE" id="PS51644">
    <property type="entry name" value="HTH_OST"/>
    <property type="match status" value="1"/>
</dbReference>
<dbReference type="InterPro" id="IPR056276">
    <property type="entry name" value="AtC3H46-like_PABC-like"/>
</dbReference>
<dbReference type="PANTHER" id="PTHR24009">
    <property type="entry name" value="RNA-BINDING (RRM/RBD/RNP MOTIFS)"/>
    <property type="match status" value="1"/>
</dbReference>
<keyword evidence="4 6" id="KW-0694">RNA-binding</keyword>
<accession>A0A445ANP8</accession>
<evidence type="ECO:0008006" key="14">
    <source>
        <dbReference type="Google" id="ProtNLM"/>
    </source>
</evidence>
<dbReference type="PROSITE" id="PS50103">
    <property type="entry name" value="ZF_C3H1"/>
    <property type="match status" value="1"/>
</dbReference>
<evidence type="ECO:0000259" key="10">
    <source>
        <dbReference type="PROSITE" id="PS50103"/>
    </source>
</evidence>
<keyword evidence="5" id="KW-0238">DNA-binding</keyword>
<evidence type="ECO:0000256" key="3">
    <source>
        <dbReference type="ARBA" id="ARBA00022833"/>
    </source>
</evidence>
<evidence type="ECO:0000256" key="2">
    <source>
        <dbReference type="ARBA" id="ARBA00022771"/>
    </source>
</evidence>
<organism evidence="12 13">
    <name type="scientific">Arachis hypogaea</name>
    <name type="common">Peanut</name>
    <dbReference type="NCBI Taxonomy" id="3818"/>
    <lineage>
        <taxon>Eukaryota</taxon>
        <taxon>Viridiplantae</taxon>
        <taxon>Streptophyta</taxon>
        <taxon>Embryophyta</taxon>
        <taxon>Tracheophyta</taxon>
        <taxon>Spermatophyta</taxon>
        <taxon>Magnoliopsida</taxon>
        <taxon>eudicotyledons</taxon>
        <taxon>Gunneridae</taxon>
        <taxon>Pentapetalae</taxon>
        <taxon>rosids</taxon>
        <taxon>fabids</taxon>
        <taxon>Fabales</taxon>
        <taxon>Fabaceae</taxon>
        <taxon>Papilionoideae</taxon>
        <taxon>50 kb inversion clade</taxon>
        <taxon>dalbergioids sensu lato</taxon>
        <taxon>Dalbergieae</taxon>
        <taxon>Pterocarpus clade</taxon>
        <taxon>Arachis</taxon>
    </lineage>
</organism>
<proteinExistence type="predicted"/>
<evidence type="ECO:0000313" key="12">
    <source>
        <dbReference type="EMBL" id="RYR28053.1"/>
    </source>
</evidence>
<feature type="region of interest" description="Disordered" evidence="8">
    <location>
        <begin position="542"/>
        <end position="567"/>
    </location>
</feature>
<dbReference type="CDD" id="cd12458">
    <property type="entry name" value="RRM_AtC3H46_like"/>
    <property type="match status" value="1"/>
</dbReference>
<dbReference type="GO" id="GO:0003677">
    <property type="term" value="F:DNA binding"/>
    <property type="evidence" value="ECO:0007669"/>
    <property type="project" value="UniProtKB-KW"/>
</dbReference>
<dbReference type="SUPFAM" id="SSF54928">
    <property type="entry name" value="RNA-binding domain, RBD"/>
    <property type="match status" value="1"/>
</dbReference>
<reference evidence="12 13" key="1">
    <citation type="submission" date="2019-01" db="EMBL/GenBank/DDBJ databases">
        <title>Sequencing of cultivated peanut Arachis hypogaea provides insights into genome evolution and oil improvement.</title>
        <authorList>
            <person name="Chen X."/>
        </authorList>
    </citation>
    <scope>NUCLEOTIDE SEQUENCE [LARGE SCALE GENOMIC DNA]</scope>
    <source>
        <strain evidence="13">cv. Fuhuasheng</strain>
        <tissue evidence="12">Leaves</tissue>
    </source>
</reference>
<gene>
    <name evidence="12" type="ORF">Ahy_B01g052149</name>
</gene>
<feature type="domain" description="C3H1-type" evidence="10">
    <location>
        <begin position="224"/>
        <end position="251"/>
    </location>
</feature>
<dbReference type="InterPro" id="IPR025605">
    <property type="entry name" value="OST-HTH/LOTUS_dom"/>
</dbReference>
<dbReference type="STRING" id="3818.A0A445ANP8"/>
<dbReference type="Pfam" id="PF23182">
    <property type="entry name" value="PABC_AtC3H46"/>
    <property type="match status" value="1"/>
</dbReference>
<dbReference type="Gene3D" id="4.10.1000.10">
    <property type="entry name" value="Zinc finger, CCCH-type"/>
    <property type="match status" value="1"/>
</dbReference>
<dbReference type="PANTHER" id="PTHR24009:SF0">
    <property type="entry name" value="ZINC FINGER CCCH DOMAIN-CONTAINING PROTEIN 18"/>
    <property type="match status" value="1"/>
</dbReference>
<evidence type="ECO:0000256" key="5">
    <source>
        <dbReference type="ARBA" id="ARBA00023125"/>
    </source>
</evidence>
<dbReference type="InterPro" id="IPR000504">
    <property type="entry name" value="RRM_dom"/>
</dbReference>
<dbReference type="InterPro" id="IPR012677">
    <property type="entry name" value="Nucleotide-bd_a/b_plait_sf"/>
</dbReference>
<name>A0A445ANP8_ARAHY</name>
<dbReference type="Gene3D" id="3.30.70.330">
    <property type="match status" value="1"/>
</dbReference>
<dbReference type="InterPro" id="IPR000571">
    <property type="entry name" value="Znf_CCCH"/>
</dbReference>